<gene>
    <name evidence="2" type="ORF">COX64_00170</name>
</gene>
<evidence type="ECO:0000256" key="1">
    <source>
        <dbReference type="SAM" id="Phobius"/>
    </source>
</evidence>
<organism evidence="2 3">
    <name type="scientific">Candidatus Dojkabacteria bacterium CG_4_10_14_0_2_um_filter_Dojkabacteria_WS6_41_15</name>
    <dbReference type="NCBI Taxonomy" id="2014249"/>
    <lineage>
        <taxon>Bacteria</taxon>
        <taxon>Candidatus Dojkabacteria</taxon>
    </lineage>
</organism>
<reference evidence="3" key="1">
    <citation type="submission" date="2017-09" db="EMBL/GenBank/DDBJ databases">
        <title>Depth-based differentiation of microbial function through sediment-hosted aquifers and enrichment of novel symbionts in the deep terrestrial subsurface.</title>
        <authorList>
            <person name="Probst A.J."/>
            <person name="Ladd B."/>
            <person name="Jarett J.K."/>
            <person name="Geller-Mcgrath D.E."/>
            <person name="Sieber C.M.K."/>
            <person name="Emerson J.B."/>
            <person name="Anantharaman K."/>
            <person name="Thomas B.C."/>
            <person name="Malmstrom R."/>
            <person name="Stieglmeier M."/>
            <person name="Klingl A."/>
            <person name="Woyke T."/>
            <person name="Ryan C.M."/>
            <person name="Banfield J.F."/>
        </authorList>
    </citation>
    <scope>NUCLEOTIDE SEQUENCE [LARGE SCALE GENOMIC DNA]</scope>
</reference>
<proteinExistence type="predicted"/>
<dbReference type="AlphaFoldDB" id="A0A2M7W391"/>
<keyword evidence="1" id="KW-1133">Transmembrane helix</keyword>
<feature type="transmembrane region" description="Helical" evidence="1">
    <location>
        <begin position="84"/>
        <end position="102"/>
    </location>
</feature>
<keyword evidence="1" id="KW-0472">Membrane</keyword>
<feature type="transmembrane region" description="Helical" evidence="1">
    <location>
        <begin position="57"/>
        <end position="78"/>
    </location>
</feature>
<dbReference type="Proteomes" id="UP000228952">
    <property type="component" value="Unassembled WGS sequence"/>
</dbReference>
<comment type="caution">
    <text evidence="2">The sequence shown here is derived from an EMBL/GenBank/DDBJ whole genome shotgun (WGS) entry which is preliminary data.</text>
</comment>
<keyword evidence="1" id="KW-0812">Transmembrane</keyword>
<evidence type="ECO:0000313" key="2">
    <source>
        <dbReference type="EMBL" id="PJA15885.1"/>
    </source>
</evidence>
<feature type="transmembrane region" description="Helical" evidence="1">
    <location>
        <begin position="114"/>
        <end position="134"/>
    </location>
</feature>
<dbReference type="EMBL" id="PFQB01000006">
    <property type="protein sequence ID" value="PJA15885.1"/>
    <property type="molecule type" value="Genomic_DNA"/>
</dbReference>
<sequence>MKIKQLLAQICLGLLVLFSIQALVGGFVFSHSSTYTGIFIVLYLAISWLADRFRRFFLLPNILPLEILIHSAFVGGLFYLSNRIISGITIVPLTLQASQIIFKVISQKSFGEFGTILLVSFLCGTVYQVINWLYKEK</sequence>
<name>A0A2M7W391_9BACT</name>
<feature type="transmembrane region" description="Helical" evidence="1">
    <location>
        <begin position="32"/>
        <end position="50"/>
    </location>
</feature>
<evidence type="ECO:0000313" key="3">
    <source>
        <dbReference type="Proteomes" id="UP000228952"/>
    </source>
</evidence>
<accession>A0A2M7W391</accession>
<protein>
    <submittedName>
        <fullName evidence="2">Uncharacterized protein</fullName>
    </submittedName>
</protein>